<comment type="caution">
    <text evidence="1">The sequence shown here is derived from an EMBL/GenBank/DDBJ whole genome shotgun (WGS) entry which is preliminary data.</text>
</comment>
<dbReference type="EMBL" id="ABSV01000355">
    <property type="protein sequence ID" value="EDZ73313.1"/>
    <property type="molecule type" value="Genomic_DNA"/>
</dbReference>
<dbReference type="AlphaFoldDB" id="B5VFI4"/>
<protein>
    <submittedName>
        <fullName evidence="1">Uncharacterized protein</fullName>
    </submittedName>
</protein>
<organism evidence="1 2">
    <name type="scientific">Saccharomyces cerevisiae (strain AWRI1631)</name>
    <name type="common">Baker's yeast</name>
    <dbReference type="NCBI Taxonomy" id="545124"/>
    <lineage>
        <taxon>Eukaryota</taxon>
        <taxon>Fungi</taxon>
        <taxon>Dikarya</taxon>
        <taxon>Ascomycota</taxon>
        <taxon>Saccharomycotina</taxon>
        <taxon>Saccharomycetes</taxon>
        <taxon>Saccharomycetales</taxon>
        <taxon>Saccharomycetaceae</taxon>
        <taxon>Saccharomyces</taxon>
    </lineage>
</organism>
<gene>
    <name evidence="1" type="ORF">AWRI1631_41540</name>
</gene>
<name>B5VFI4_YEAS6</name>
<dbReference type="Proteomes" id="UP000008988">
    <property type="component" value="Unassembled WGS sequence"/>
</dbReference>
<evidence type="ECO:0000313" key="2">
    <source>
        <dbReference type="Proteomes" id="UP000008988"/>
    </source>
</evidence>
<reference evidence="1 2" key="1">
    <citation type="journal article" date="2008" name="FEMS Yeast Res.">
        <title>Comparative genome analysis of a Saccharomyces cerevisiae wine strain.</title>
        <authorList>
            <person name="Borneman A.R."/>
            <person name="Forgan A.H."/>
            <person name="Pretorius I.S."/>
            <person name="Chambers P.J."/>
        </authorList>
    </citation>
    <scope>NUCLEOTIDE SEQUENCE [LARGE SCALE GENOMIC DNA]</scope>
    <source>
        <strain evidence="1 2">AWRI1631</strain>
    </source>
</reference>
<sequence>MPLRPLKLEKLAPPLLQLKVIIITTLQLATRKVPMLVSIPPVSKISC</sequence>
<proteinExistence type="predicted"/>
<evidence type="ECO:0000313" key="1">
    <source>
        <dbReference type="EMBL" id="EDZ73313.1"/>
    </source>
</evidence>
<accession>B5VFI4</accession>